<dbReference type="EMBL" id="FOQY01000003">
    <property type="protein sequence ID" value="SFI43372.1"/>
    <property type="molecule type" value="Genomic_DNA"/>
</dbReference>
<gene>
    <name evidence="1" type="ORF">SAMN05216275_103151</name>
</gene>
<evidence type="ECO:0000313" key="2">
    <source>
        <dbReference type="Proteomes" id="UP000199111"/>
    </source>
</evidence>
<reference evidence="2" key="1">
    <citation type="submission" date="2016-10" db="EMBL/GenBank/DDBJ databases">
        <authorList>
            <person name="Varghese N."/>
            <person name="Submissions S."/>
        </authorList>
    </citation>
    <scope>NUCLEOTIDE SEQUENCE [LARGE SCALE GENOMIC DNA]</scope>
    <source>
        <strain evidence="2">CGMCC 4.2126</strain>
    </source>
</reference>
<protein>
    <submittedName>
        <fullName evidence="1">Uncharacterized protein</fullName>
    </submittedName>
</protein>
<dbReference type="Proteomes" id="UP000199111">
    <property type="component" value="Unassembled WGS sequence"/>
</dbReference>
<evidence type="ECO:0000313" key="1">
    <source>
        <dbReference type="EMBL" id="SFI43372.1"/>
    </source>
</evidence>
<organism evidence="1 2">
    <name type="scientific">Streptosporangium canum</name>
    <dbReference type="NCBI Taxonomy" id="324952"/>
    <lineage>
        <taxon>Bacteria</taxon>
        <taxon>Bacillati</taxon>
        <taxon>Actinomycetota</taxon>
        <taxon>Actinomycetes</taxon>
        <taxon>Streptosporangiales</taxon>
        <taxon>Streptosporangiaceae</taxon>
        <taxon>Streptosporangium</taxon>
    </lineage>
</organism>
<dbReference type="AlphaFoldDB" id="A0A1I3I616"/>
<sequence>MSSLASIGTAVVALGLGLTVRGLAVRDLTVRGLTGAG</sequence>
<accession>A0A1I3I616</accession>
<keyword evidence="2" id="KW-1185">Reference proteome</keyword>
<proteinExistence type="predicted"/>
<name>A0A1I3I616_9ACTN</name>